<feature type="compositionally biased region" description="Basic and acidic residues" evidence="2">
    <location>
        <begin position="992"/>
        <end position="1003"/>
    </location>
</feature>
<feature type="compositionally biased region" description="Low complexity" evidence="2">
    <location>
        <begin position="702"/>
        <end position="721"/>
    </location>
</feature>
<evidence type="ECO:0000313" key="5">
    <source>
        <dbReference type="Proteomes" id="UP000054270"/>
    </source>
</evidence>
<feature type="compositionally biased region" description="Low complexity" evidence="2">
    <location>
        <begin position="585"/>
        <end position="606"/>
    </location>
</feature>
<feature type="region of interest" description="Disordered" evidence="2">
    <location>
        <begin position="638"/>
        <end position="767"/>
    </location>
</feature>
<dbReference type="Gene3D" id="3.40.50.1820">
    <property type="entry name" value="alpha/beta hydrolase"/>
    <property type="match status" value="1"/>
</dbReference>
<dbReference type="PANTHER" id="PTHR48081">
    <property type="entry name" value="AB HYDROLASE SUPERFAMILY PROTEIN C4A8.06C"/>
    <property type="match status" value="1"/>
</dbReference>
<feature type="region of interest" description="Disordered" evidence="2">
    <location>
        <begin position="992"/>
        <end position="1046"/>
    </location>
</feature>
<dbReference type="InterPro" id="IPR013094">
    <property type="entry name" value="AB_hydrolase_3"/>
</dbReference>
<keyword evidence="5" id="KW-1185">Reference proteome</keyword>
<dbReference type="OMA" id="DHKHERE"/>
<keyword evidence="1" id="KW-0378">Hydrolase</keyword>
<feature type="compositionally biased region" description="Polar residues" evidence="2">
    <location>
        <begin position="746"/>
        <end position="760"/>
    </location>
</feature>
<feature type="compositionally biased region" description="Low complexity" evidence="2">
    <location>
        <begin position="907"/>
        <end position="921"/>
    </location>
</feature>
<dbReference type="STRING" id="945553.A0A0D2PDC8"/>
<evidence type="ECO:0000313" key="4">
    <source>
        <dbReference type="EMBL" id="KJA28859.1"/>
    </source>
</evidence>
<feature type="compositionally biased region" description="Basic and acidic residues" evidence="2">
    <location>
        <begin position="546"/>
        <end position="558"/>
    </location>
</feature>
<reference evidence="5" key="1">
    <citation type="submission" date="2014-04" db="EMBL/GenBank/DDBJ databases">
        <title>Evolutionary Origins and Diversification of the Mycorrhizal Mutualists.</title>
        <authorList>
            <consortium name="DOE Joint Genome Institute"/>
            <consortium name="Mycorrhizal Genomics Consortium"/>
            <person name="Kohler A."/>
            <person name="Kuo A."/>
            <person name="Nagy L.G."/>
            <person name="Floudas D."/>
            <person name="Copeland A."/>
            <person name="Barry K.W."/>
            <person name="Cichocki N."/>
            <person name="Veneault-Fourrey C."/>
            <person name="LaButti K."/>
            <person name="Lindquist E.A."/>
            <person name="Lipzen A."/>
            <person name="Lundell T."/>
            <person name="Morin E."/>
            <person name="Murat C."/>
            <person name="Riley R."/>
            <person name="Ohm R."/>
            <person name="Sun H."/>
            <person name="Tunlid A."/>
            <person name="Henrissat B."/>
            <person name="Grigoriev I.V."/>
            <person name="Hibbett D.S."/>
            <person name="Martin F."/>
        </authorList>
    </citation>
    <scope>NUCLEOTIDE SEQUENCE [LARGE SCALE GENOMIC DNA]</scope>
    <source>
        <strain evidence="5">FD-334 SS-4</strain>
    </source>
</reference>
<dbReference type="Pfam" id="PF07859">
    <property type="entry name" value="Abhydrolase_3"/>
    <property type="match status" value="1"/>
</dbReference>
<evidence type="ECO:0000259" key="3">
    <source>
        <dbReference type="Pfam" id="PF07859"/>
    </source>
</evidence>
<feature type="region of interest" description="Disordered" evidence="2">
    <location>
        <begin position="893"/>
        <end position="921"/>
    </location>
</feature>
<dbReference type="GO" id="GO:0016787">
    <property type="term" value="F:hydrolase activity"/>
    <property type="evidence" value="ECO:0007669"/>
    <property type="project" value="UniProtKB-KW"/>
</dbReference>
<dbReference type="PANTHER" id="PTHR48081:SF5">
    <property type="entry name" value="ALPHA_BETA HYDROLASE FOLD-3 DOMAIN-CONTAINING PROTEIN"/>
    <property type="match status" value="1"/>
</dbReference>
<proteinExistence type="predicted"/>
<dbReference type="OrthoDB" id="1662883at2759"/>
<feature type="compositionally biased region" description="Polar residues" evidence="2">
    <location>
        <begin position="1004"/>
        <end position="1013"/>
    </location>
</feature>
<name>A0A0D2PDC8_HYPSF</name>
<feature type="compositionally biased region" description="Polar residues" evidence="2">
    <location>
        <begin position="369"/>
        <end position="379"/>
    </location>
</feature>
<dbReference type="SUPFAM" id="SSF53474">
    <property type="entry name" value="alpha/beta-Hydrolases"/>
    <property type="match status" value="1"/>
</dbReference>
<feature type="compositionally biased region" description="Low complexity" evidence="2">
    <location>
        <begin position="652"/>
        <end position="670"/>
    </location>
</feature>
<organism evidence="4 5">
    <name type="scientific">Hypholoma sublateritium (strain FD-334 SS-4)</name>
    <dbReference type="NCBI Taxonomy" id="945553"/>
    <lineage>
        <taxon>Eukaryota</taxon>
        <taxon>Fungi</taxon>
        <taxon>Dikarya</taxon>
        <taxon>Basidiomycota</taxon>
        <taxon>Agaricomycotina</taxon>
        <taxon>Agaricomycetes</taxon>
        <taxon>Agaricomycetidae</taxon>
        <taxon>Agaricales</taxon>
        <taxon>Agaricineae</taxon>
        <taxon>Strophariaceae</taxon>
        <taxon>Hypholoma</taxon>
    </lineage>
</organism>
<protein>
    <recommendedName>
        <fullName evidence="3">Alpha/beta hydrolase fold-3 domain-containing protein</fullName>
    </recommendedName>
</protein>
<feature type="region of interest" description="Disordered" evidence="2">
    <location>
        <begin position="365"/>
        <end position="388"/>
    </location>
</feature>
<dbReference type="Proteomes" id="UP000054270">
    <property type="component" value="Unassembled WGS sequence"/>
</dbReference>
<feature type="region of interest" description="Disordered" evidence="2">
    <location>
        <begin position="544"/>
        <end position="615"/>
    </location>
</feature>
<dbReference type="InterPro" id="IPR029058">
    <property type="entry name" value="AB_hydrolase_fold"/>
</dbReference>
<accession>A0A0D2PDC8</accession>
<evidence type="ECO:0000256" key="1">
    <source>
        <dbReference type="ARBA" id="ARBA00022801"/>
    </source>
</evidence>
<evidence type="ECO:0000256" key="2">
    <source>
        <dbReference type="SAM" id="MobiDB-lite"/>
    </source>
</evidence>
<feature type="region of interest" description="Disordered" evidence="2">
    <location>
        <begin position="150"/>
        <end position="180"/>
    </location>
</feature>
<feature type="domain" description="Alpha/beta hydrolase fold-3" evidence="3">
    <location>
        <begin position="191"/>
        <end position="321"/>
    </location>
</feature>
<sequence length="1046" mass="113797">MPVFANSLTREVGLKVGPTVLEVFVKHYFDRLRDDEAAESGGSLRKDDVLYNEAFTIIKSFLAASTFHTIEELQSFSNTRTPSPPWTHVVRVLVPMSSCDDAAPYLIAALGGPEVAKRLVGGVKWWQVRGINGVDGQWITAKKDYQEAKKRYKEQTKAGPADGSGPLPTKEDVKNSTDGTYNEDMDAMRCILYLHGGGYYFGSVDQERYSIQRLARKINGRVFAINYRLAPQYPFPCALHDALAAYLFLIRPPPNSLHRPVHPRHIIISGDSAGGGLSLALLQVIRDSGLPAPAGGVLISPWCDLTHSFPSVHTNTETDIIPESGLSFHKPSMLWPPPPEEISTRVNASIRFRIRQAFRADETSHRDSISTYDGRNSFSDAPAPVDPSTPVVEVTARVDPERVVVHDAVSGETIEVGEQLHFYATNSLLAHPLVSPVTAYLGGLPPLFFFAGDKEVLRDEVIYTAHKAAYPEQYPLDERAHTLYPVLNGKELSKPTPVHLQVYDDSPHILPILFSFSTPAKFCFRAMANFTKFVTNMPLTPVRSLSRKDSTAHGDRKPITRRQSLFEGFRQTLGPRRDTMPALHSPTSPTSPTSSTLVTSPTSFTTGYNPTLATPEITLTESPPALEHGALQKALSGPDSILRRSPSPLKPPATAHASLPPAHSPLASPTGSAHEALAAPQPTRGQALRRALSGSLARTGNLLRRSPSSSPALALRTPPASESAPPRLEEEEVPSMILGDAPRRSSPIQATPQKEASGASSDVAGPRFQLEPLTIEPRGERYAGEVDVYSDIPDPTNWPVRMIRERVSTAGVLSALEPEAELNALQVPRADVGHFGPRTMHRYLRDHRAFGKRFAHTAARIEKQRRRNLQRAREDTIRRMAAWRMALRRDASASESGAGHANGGANGSANPSAAAGTSGTASPGWGWAWALDDDEAPPPSSLVARRDTGEARRLAAVADEAMLGPAHTLSGNNLWAVVINFLTITPGKETHGYVHERKSREGSDQTGDNSSAEGTPRKSRLRHLRFWDREARGAGSGAKAGDGSSV</sequence>
<gene>
    <name evidence="4" type="ORF">HYPSUDRAFT_33255</name>
</gene>
<dbReference type="EMBL" id="KN817520">
    <property type="protein sequence ID" value="KJA28859.1"/>
    <property type="molecule type" value="Genomic_DNA"/>
</dbReference>
<dbReference type="InterPro" id="IPR050300">
    <property type="entry name" value="GDXG_lipolytic_enzyme"/>
</dbReference>
<dbReference type="AlphaFoldDB" id="A0A0D2PDC8"/>